<accession>A0A829D6L5</accession>
<proteinExistence type="predicted"/>
<reference evidence="1 2" key="1">
    <citation type="submission" date="2013-02" db="EMBL/GenBank/DDBJ databases">
        <authorList>
            <person name="Harkins D.M."/>
            <person name="Durkin A.S."/>
            <person name="Brinkac L.M."/>
            <person name="Haft D.H."/>
            <person name="Selengut J.D."/>
            <person name="Sanka R."/>
            <person name="DePew J."/>
            <person name="Purushe J."/>
            <person name="Whelen A.C."/>
            <person name="Vinetz J.M."/>
            <person name="Sutton G.G."/>
            <person name="Nierman W.C."/>
            <person name="Fouts D.E."/>
        </authorList>
    </citation>
    <scope>NUCLEOTIDE SEQUENCE [LARGE SCALE GENOMIC DNA]</scope>
    <source>
        <strain evidence="1 2">2002000626</strain>
    </source>
</reference>
<dbReference type="Proteomes" id="UP000012329">
    <property type="component" value="Unassembled WGS sequence"/>
</dbReference>
<organism evidence="1 2">
    <name type="scientific">Leptospira interrogans str. 2002000626</name>
    <dbReference type="NCBI Taxonomy" id="996803"/>
    <lineage>
        <taxon>Bacteria</taxon>
        <taxon>Pseudomonadati</taxon>
        <taxon>Spirochaetota</taxon>
        <taxon>Spirochaetia</taxon>
        <taxon>Leptospirales</taxon>
        <taxon>Leptospiraceae</taxon>
        <taxon>Leptospira</taxon>
    </lineage>
</organism>
<dbReference type="EMBL" id="AFJL02000162">
    <property type="protein sequence ID" value="EMY03836.1"/>
    <property type="molecule type" value="Genomic_DNA"/>
</dbReference>
<protein>
    <submittedName>
        <fullName evidence="1">Uncharacterized protein</fullName>
    </submittedName>
</protein>
<sequence>MIKRITSNQSAIKLHAGKQKAKNGLPDFLAFHREELSSLPKALENPGIFSNILITGPGLESNLTLLQEYISGLKKISKLSVILILDF</sequence>
<comment type="caution">
    <text evidence="1">The sequence shown here is derived from an EMBL/GenBank/DDBJ whole genome shotgun (WGS) entry which is preliminary data.</text>
</comment>
<gene>
    <name evidence="1" type="ORF">LEP1GSC029_0290</name>
</gene>
<dbReference type="AlphaFoldDB" id="A0A829D6L5"/>
<name>A0A829D6L5_LEPIR</name>
<evidence type="ECO:0000313" key="2">
    <source>
        <dbReference type="Proteomes" id="UP000012329"/>
    </source>
</evidence>
<evidence type="ECO:0000313" key="1">
    <source>
        <dbReference type="EMBL" id="EMY03836.1"/>
    </source>
</evidence>